<gene>
    <name evidence="1" type="ORF">SAMN04489859_1011100</name>
</gene>
<name>A0A1H8I5D4_9RHOB</name>
<accession>A0A1H8I5D4</accession>
<organism evidence="1 2">
    <name type="scientific">Paracoccus alcaliphilus</name>
    <dbReference type="NCBI Taxonomy" id="34002"/>
    <lineage>
        <taxon>Bacteria</taxon>
        <taxon>Pseudomonadati</taxon>
        <taxon>Pseudomonadota</taxon>
        <taxon>Alphaproteobacteria</taxon>
        <taxon>Rhodobacterales</taxon>
        <taxon>Paracoccaceae</taxon>
        <taxon>Paracoccus</taxon>
    </lineage>
</organism>
<evidence type="ECO:0000313" key="1">
    <source>
        <dbReference type="EMBL" id="SEN63514.1"/>
    </source>
</evidence>
<evidence type="ECO:0000313" key="2">
    <source>
        <dbReference type="Proteomes" id="UP000199054"/>
    </source>
</evidence>
<dbReference type="OrthoDB" id="7778470at2"/>
<keyword evidence="2" id="KW-1185">Reference proteome</keyword>
<sequence length="121" mass="13890">MVGQRAKLAQLERLARLKAERELKKFAAFSEHMTVAQRHVDSLQTALRQCYDNSAPLSVPEARMANAQSARSARELSRAKAELERIKPRFEKMRDQAAREFGRAEVLLQLAETARKTLHRF</sequence>
<dbReference type="EMBL" id="FODE01000011">
    <property type="protein sequence ID" value="SEN63514.1"/>
    <property type="molecule type" value="Genomic_DNA"/>
</dbReference>
<dbReference type="STRING" id="34002.SAMN04489859_1011100"/>
<dbReference type="AlphaFoldDB" id="A0A1H8I5D4"/>
<dbReference type="RefSeq" id="WP_090611816.1">
    <property type="nucleotide sequence ID" value="NZ_CP067124.1"/>
</dbReference>
<proteinExistence type="predicted"/>
<protein>
    <submittedName>
        <fullName evidence="1">Uncharacterized protein</fullName>
    </submittedName>
</protein>
<reference evidence="1 2" key="1">
    <citation type="submission" date="2016-10" db="EMBL/GenBank/DDBJ databases">
        <authorList>
            <person name="de Groot N.N."/>
        </authorList>
    </citation>
    <scope>NUCLEOTIDE SEQUENCE [LARGE SCALE GENOMIC DNA]</scope>
    <source>
        <strain evidence="1 2">DSM 8512</strain>
    </source>
</reference>
<dbReference type="Proteomes" id="UP000199054">
    <property type="component" value="Unassembled WGS sequence"/>
</dbReference>